<sequence>MDELIAICEALAIDPEELSKQFSIWRFETLHVRGVDQLTSKDIFNYFGPIHPHSIEWLSNISCNATFDNSAKACNALLSVANALIIHKNQNPDSIGDTVNISVDLEVQSSDSLEIPVPPNYRYILGCENEKAKSIIIRFATINDKKTIPSNTIKLPTLPDDVITHSNGQDVDMEMNDDTNFEEPTPHLNRSFNSSRIKFKNSNIRMRMRADEEEQNIQYKQNSRDNRSLSSRLGGSFSRSDGNWFRSSVPSRNSNIANRVGSRISPNLITKNKNNIWRRVGNSSRNIDIPLGVNDLRQKLASRDAIVRVRVSYDD</sequence>
<protein>
    <recommendedName>
        <fullName evidence="2">Nuclear cap-binding protein subunit 3</fullName>
    </recommendedName>
</protein>
<dbReference type="OrthoDB" id="422106at2759"/>
<dbReference type="PANTHER" id="PTHR16291:SF0">
    <property type="entry name" value="NUCLEAR CAP-BINDING PROTEIN SUBUNIT 3"/>
    <property type="match status" value="1"/>
</dbReference>
<organism evidence="4 5">
    <name type="scientific">Blomia tropicalis</name>
    <name type="common">Mite</name>
    <dbReference type="NCBI Taxonomy" id="40697"/>
    <lineage>
        <taxon>Eukaryota</taxon>
        <taxon>Metazoa</taxon>
        <taxon>Ecdysozoa</taxon>
        <taxon>Arthropoda</taxon>
        <taxon>Chelicerata</taxon>
        <taxon>Arachnida</taxon>
        <taxon>Acari</taxon>
        <taxon>Acariformes</taxon>
        <taxon>Sarcoptiformes</taxon>
        <taxon>Astigmata</taxon>
        <taxon>Glycyphagoidea</taxon>
        <taxon>Echimyopodidae</taxon>
        <taxon>Blomia</taxon>
    </lineage>
</organism>
<feature type="region of interest" description="Disordered" evidence="3">
    <location>
        <begin position="215"/>
        <end position="234"/>
    </location>
</feature>
<dbReference type="Pfam" id="PF10309">
    <property type="entry name" value="NCBP3"/>
    <property type="match status" value="1"/>
</dbReference>
<dbReference type="OMA" id="EMNTNDV"/>
<dbReference type="PANTHER" id="PTHR16291">
    <property type="entry name" value="NUCLEAR CAP-BINDING PROTEIN SUBUNIT 3"/>
    <property type="match status" value="1"/>
</dbReference>
<dbReference type="Proteomes" id="UP001142055">
    <property type="component" value="Chromosome 2"/>
</dbReference>
<evidence type="ECO:0000313" key="5">
    <source>
        <dbReference type="Proteomes" id="UP001142055"/>
    </source>
</evidence>
<proteinExistence type="inferred from homology"/>
<evidence type="ECO:0000313" key="4">
    <source>
        <dbReference type="EMBL" id="KAJ6219665.1"/>
    </source>
</evidence>
<evidence type="ECO:0000256" key="1">
    <source>
        <dbReference type="ARBA" id="ARBA00006069"/>
    </source>
</evidence>
<dbReference type="GO" id="GO:0003729">
    <property type="term" value="F:mRNA binding"/>
    <property type="evidence" value="ECO:0007669"/>
    <property type="project" value="InterPro"/>
</dbReference>
<accession>A0A9Q0M9K9</accession>
<gene>
    <name evidence="4" type="ORF">RDWZM_005477</name>
</gene>
<dbReference type="GO" id="GO:0000340">
    <property type="term" value="F:RNA 7-methylguanosine cap binding"/>
    <property type="evidence" value="ECO:0007669"/>
    <property type="project" value="InterPro"/>
</dbReference>
<reference evidence="4" key="1">
    <citation type="submission" date="2022-12" db="EMBL/GenBank/DDBJ databases">
        <title>Genome assemblies of Blomia tropicalis.</title>
        <authorList>
            <person name="Cui Y."/>
        </authorList>
    </citation>
    <scope>NUCLEOTIDE SEQUENCE</scope>
    <source>
        <tissue evidence="4">Adult mites</tissue>
    </source>
</reference>
<keyword evidence="5" id="KW-1185">Reference proteome</keyword>
<evidence type="ECO:0000256" key="2">
    <source>
        <dbReference type="ARBA" id="ARBA00019876"/>
    </source>
</evidence>
<name>A0A9Q0M9K9_BLOTA</name>
<dbReference type="EMBL" id="JAPWDV010000002">
    <property type="protein sequence ID" value="KAJ6219665.1"/>
    <property type="molecule type" value="Genomic_DNA"/>
</dbReference>
<dbReference type="GO" id="GO:0005634">
    <property type="term" value="C:nucleus"/>
    <property type="evidence" value="ECO:0007669"/>
    <property type="project" value="TreeGrafter"/>
</dbReference>
<comment type="similarity">
    <text evidence="1">Belongs to the NCBP3 family.</text>
</comment>
<dbReference type="InterPro" id="IPR019416">
    <property type="entry name" value="NCBP3"/>
</dbReference>
<dbReference type="AlphaFoldDB" id="A0A9Q0M9K9"/>
<comment type="caution">
    <text evidence="4">The sequence shown here is derived from an EMBL/GenBank/DDBJ whole genome shotgun (WGS) entry which is preliminary data.</text>
</comment>
<evidence type="ECO:0000256" key="3">
    <source>
        <dbReference type="SAM" id="MobiDB-lite"/>
    </source>
</evidence>